<dbReference type="CDD" id="cd10804">
    <property type="entry name" value="YdjC_HpnK_like"/>
    <property type="match status" value="1"/>
</dbReference>
<dbReference type="InterPro" id="IPR017836">
    <property type="entry name" value="Hopanoid_biosynth-assoc_HpnK"/>
</dbReference>
<dbReference type="NCBIfam" id="TIGR03473">
    <property type="entry name" value="HpnK"/>
    <property type="match status" value="1"/>
</dbReference>
<reference evidence="7" key="1">
    <citation type="submission" date="2014-06" db="EMBL/GenBank/DDBJ databases">
        <authorList>
            <person name="Winans N.J."/>
            <person name="Newell P.D."/>
            <person name="Douglas A.E."/>
        </authorList>
    </citation>
    <scope>NUCLEOTIDE SEQUENCE [LARGE SCALE GENOMIC DNA]</scope>
    <source>
        <strain evidence="7">DmL_052</strain>
    </source>
</reference>
<accession>A0A251ZTJ6</accession>
<evidence type="ECO:0000256" key="2">
    <source>
        <dbReference type="ARBA" id="ARBA00022723"/>
    </source>
</evidence>
<dbReference type="Gene3D" id="3.20.20.370">
    <property type="entry name" value="Glycoside hydrolase/deacetylase"/>
    <property type="match status" value="1"/>
</dbReference>
<evidence type="ECO:0000256" key="4">
    <source>
        <dbReference type="ARBA" id="ARBA00022842"/>
    </source>
</evidence>
<dbReference type="PANTHER" id="PTHR31609">
    <property type="entry name" value="YDJC DEACETYLASE FAMILY MEMBER"/>
    <property type="match status" value="1"/>
</dbReference>
<protein>
    <submittedName>
        <fullName evidence="6">PTS cellobiose transporter</fullName>
    </submittedName>
</protein>
<evidence type="ECO:0000313" key="7">
    <source>
        <dbReference type="Proteomes" id="UP000194946"/>
    </source>
</evidence>
<evidence type="ECO:0000256" key="5">
    <source>
        <dbReference type="ARBA" id="ARBA00023277"/>
    </source>
</evidence>
<comment type="caution">
    <text evidence="6">The sequence shown here is derived from an EMBL/GenBank/DDBJ whole genome shotgun (WGS) entry which is preliminary data.</text>
</comment>
<dbReference type="InterPro" id="IPR011330">
    <property type="entry name" value="Glyco_hydro/deAcase_b/a-brl"/>
</dbReference>
<evidence type="ECO:0000256" key="3">
    <source>
        <dbReference type="ARBA" id="ARBA00022801"/>
    </source>
</evidence>
<dbReference type="GO" id="GO:0016787">
    <property type="term" value="F:hydrolase activity"/>
    <property type="evidence" value="ECO:0007669"/>
    <property type="project" value="UniProtKB-KW"/>
</dbReference>
<dbReference type="GO" id="GO:0046872">
    <property type="term" value="F:metal ion binding"/>
    <property type="evidence" value="ECO:0007669"/>
    <property type="project" value="UniProtKB-KW"/>
</dbReference>
<dbReference type="InterPro" id="IPR006879">
    <property type="entry name" value="YdjC-like"/>
</dbReference>
<dbReference type="AlphaFoldDB" id="A0A251ZTJ6"/>
<proteinExistence type="predicted"/>
<evidence type="ECO:0000313" key="6">
    <source>
        <dbReference type="EMBL" id="OUI77966.1"/>
    </source>
</evidence>
<dbReference type="RefSeq" id="WP_008853021.1">
    <property type="nucleotide sequence ID" value="NZ_JOPB01000010.1"/>
</dbReference>
<keyword evidence="3" id="KW-0378">Hydrolase</keyword>
<dbReference type="SUPFAM" id="SSF88713">
    <property type="entry name" value="Glycoside hydrolase/deacetylase"/>
    <property type="match status" value="1"/>
</dbReference>
<sequence>MTKQVLISADDFGLSVEVNEAIEQAHRQGVLSTANLMIAGDAAEDAIQRAKRLPLLKVGLHLVVIEGPSALPHSEIPLLVNQNNLFPSEQLRMGIDYFFKKPIQHQLRKEIRAQLQAFTNTGLPLDHVDVHKHMHLHPSVGKMLIEIAKEFHVRNIRVPHEPVKTLMKVDQTTYKNNIPNLLVQYWTNILKYQLRRANMRYLDWCFGLSWCGHMTFDKISKLLENLPKGRSEIFFHPSVSHSGLYQDLMPEYEPTKELETLCHPDFSRILKEHNITPITWDNVH</sequence>
<dbReference type="PANTHER" id="PTHR31609:SF1">
    <property type="entry name" value="CARBOHYDRATE DEACETYLASE"/>
    <property type="match status" value="1"/>
</dbReference>
<dbReference type="Pfam" id="PF04794">
    <property type="entry name" value="YdjC"/>
    <property type="match status" value="1"/>
</dbReference>
<name>A0A251ZTJ6_9PROT</name>
<comment type="cofactor">
    <cofactor evidence="1">
        <name>Mg(2+)</name>
        <dbReference type="ChEBI" id="CHEBI:18420"/>
    </cofactor>
</comment>
<gene>
    <name evidence="6" type="ORF">HK18_00180</name>
</gene>
<dbReference type="Proteomes" id="UP000194946">
    <property type="component" value="Unassembled WGS sequence"/>
</dbReference>
<dbReference type="EMBL" id="JOPB01000010">
    <property type="protein sequence ID" value="OUI77966.1"/>
    <property type="molecule type" value="Genomic_DNA"/>
</dbReference>
<organism evidence="6 7">
    <name type="scientific">Commensalibacter intestini</name>
    <dbReference type="NCBI Taxonomy" id="479936"/>
    <lineage>
        <taxon>Bacteria</taxon>
        <taxon>Pseudomonadati</taxon>
        <taxon>Pseudomonadota</taxon>
        <taxon>Alphaproteobacteria</taxon>
        <taxon>Acetobacterales</taxon>
        <taxon>Acetobacteraceae</taxon>
    </lineage>
</organism>
<keyword evidence="5" id="KW-0119">Carbohydrate metabolism</keyword>
<keyword evidence="7" id="KW-1185">Reference proteome</keyword>
<keyword evidence="2" id="KW-0479">Metal-binding</keyword>
<keyword evidence="4" id="KW-0460">Magnesium</keyword>
<dbReference type="GO" id="GO:0005975">
    <property type="term" value="P:carbohydrate metabolic process"/>
    <property type="evidence" value="ECO:0007669"/>
    <property type="project" value="InterPro"/>
</dbReference>
<dbReference type="GO" id="GO:0019213">
    <property type="term" value="F:deacetylase activity"/>
    <property type="evidence" value="ECO:0007669"/>
    <property type="project" value="TreeGrafter"/>
</dbReference>
<evidence type="ECO:0000256" key="1">
    <source>
        <dbReference type="ARBA" id="ARBA00001946"/>
    </source>
</evidence>